<evidence type="ECO:0000313" key="4">
    <source>
        <dbReference type="Proteomes" id="UP000094067"/>
    </source>
</evidence>
<name>A0A1E3AD38_9FIRM</name>
<evidence type="ECO:0000259" key="2">
    <source>
        <dbReference type="Pfam" id="PF03733"/>
    </source>
</evidence>
<feature type="transmembrane region" description="Helical" evidence="1">
    <location>
        <begin position="83"/>
        <end position="101"/>
    </location>
</feature>
<keyword evidence="1" id="KW-0812">Transmembrane</keyword>
<feature type="transmembrane region" description="Helical" evidence="1">
    <location>
        <begin position="6"/>
        <end position="35"/>
    </location>
</feature>
<dbReference type="PANTHER" id="PTHR42903:SF1">
    <property type="entry name" value="INNER MEMBRANE PROTEIN YCCF"/>
    <property type="match status" value="1"/>
</dbReference>
<protein>
    <submittedName>
        <fullName evidence="3">Inner membrane protein YccF</fullName>
    </submittedName>
</protein>
<keyword evidence="1" id="KW-1133">Transmembrane helix</keyword>
<dbReference type="PATRIC" id="fig|1432052.4.peg.2848"/>
<dbReference type="InterPro" id="IPR005185">
    <property type="entry name" value="YccF"/>
</dbReference>
<dbReference type="PIRSF" id="PIRSF028777">
    <property type="entry name" value="UCP028777"/>
    <property type="match status" value="1"/>
</dbReference>
<evidence type="ECO:0000256" key="1">
    <source>
        <dbReference type="SAM" id="Phobius"/>
    </source>
</evidence>
<gene>
    <name evidence="3" type="primary">yccF</name>
    <name evidence="3" type="ORF">BEI61_02550</name>
</gene>
<sequence>MSAFGNIIWFICGGFFSALSWLLAGILWSITIIGLPVGKQCFKFAALAACPFGKEIVYGGGAGSLILNIFWMILTGIPMALESLVMGVLLCITIIGIPFGLQHFKMAKLALMPFGSQIIYT</sequence>
<feature type="domain" description="Inner membrane component" evidence="2">
    <location>
        <begin position="4"/>
        <end position="54"/>
    </location>
</feature>
<dbReference type="GO" id="GO:0005886">
    <property type="term" value="C:plasma membrane"/>
    <property type="evidence" value="ECO:0007669"/>
    <property type="project" value="TreeGrafter"/>
</dbReference>
<proteinExistence type="predicted"/>
<evidence type="ECO:0000313" key="3">
    <source>
        <dbReference type="EMBL" id="ODM06660.1"/>
    </source>
</evidence>
<dbReference type="RefSeq" id="WP_069152514.1">
    <property type="nucleotide sequence ID" value="NZ_MCGH01000002.1"/>
</dbReference>
<feature type="transmembrane region" description="Helical" evidence="1">
    <location>
        <begin position="56"/>
        <end position="77"/>
    </location>
</feature>
<dbReference type="AlphaFoldDB" id="A0A1E3AD38"/>
<accession>A0A1E3AD38</accession>
<dbReference type="Proteomes" id="UP000094067">
    <property type="component" value="Unassembled WGS sequence"/>
</dbReference>
<dbReference type="NCBIfam" id="NF008740">
    <property type="entry name" value="PRK11770.1-2"/>
    <property type="match status" value="1"/>
</dbReference>
<dbReference type="Pfam" id="PF03733">
    <property type="entry name" value="YccF"/>
    <property type="match status" value="2"/>
</dbReference>
<dbReference type="InterPro" id="IPR031308">
    <property type="entry name" value="UCP028777"/>
</dbReference>
<dbReference type="PANTHER" id="PTHR42903">
    <property type="entry name" value="INNER MEMBRANE PROTEIN YCCF"/>
    <property type="match status" value="1"/>
</dbReference>
<organism evidence="3 4">
    <name type="scientific">Eisenbergiella tayi</name>
    <dbReference type="NCBI Taxonomy" id="1432052"/>
    <lineage>
        <taxon>Bacteria</taxon>
        <taxon>Bacillati</taxon>
        <taxon>Bacillota</taxon>
        <taxon>Clostridia</taxon>
        <taxon>Lachnospirales</taxon>
        <taxon>Lachnospiraceae</taxon>
        <taxon>Eisenbergiella</taxon>
    </lineage>
</organism>
<reference evidence="3 4" key="1">
    <citation type="submission" date="2016-07" db="EMBL/GenBank/DDBJ databases">
        <title>Characterization of isolates of Eisenbergiella tayi derived from blood cultures, using whole genome sequencing.</title>
        <authorList>
            <person name="Burdz T."/>
            <person name="Wiebe D."/>
            <person name="Huynh C."/>
            <person name="Bernard K."/>
        </authorList>
    </citation>
    <scope>NUCLEOTIDE SEQUENCE [LARGE SCALE GENOMIC DNA]</scope>
    <source>
        <strain evidence="3 4">NML 110608</strain>
    </source>
</reference>
<comment type="caution">
    <text evidence="3">The sequence shown here is derived from an EMBL/GenBank/DDBJ whole genome shotgun (WGS) entry which is preliminary data.</text>
</comment>
<dbReference type="InterPro" id="IPR052937">
    <property type="entry name" value="Inner_membrane_protein"/>
</dbReference>
<feature type="domain" description="Inner membrane component" evidence="2">
    <location>
        <begin position="66"/>
        <end position="115"/>
    </location>
</feature>
<keyword evidence="1" id="KW-0472">Membrane</keyword>
<dbReference type="EMBL" id="MCGH01000002">
    <property type="protein sequence ID" value="ODM06660.1"/>
    <property type="molecule type" value="Genomic_DNA"/>
</dbReference>